<organism evidence="1 2">
    <name type="scientific">Mycena rosella</name>
    <name type="common">Pink bonnet</name>
    <name type="synonym">Agaricus rosellus</name>
    <dbReference type="NCBI Taxonomy" id="1033263"/>
    <lineage>
        <taxon>Eukaryota</taxon>
        <taxon>Fungi</taxon>
        <taxon>Dikarya</taxon>
        <taxon>Basidiomycota</taxon>
        <taxon>Agaricomycotina</taxon>
        <taxon>Agaricomycetes</taxon>
        <taxon>Agaricomycetidae</taxon>
        <taxon>Agaricales</taxon>
        <taxon>Marasmiineae</taxon>
        <taxon>Mycenaceae</taxon>
        <taxon>Mycena</taxon>
    </lineage>
</organism>
<evidence type="ECO:0000313" key="2">
    <source>
        <dbReference type="Proteomes" id="UP001221757"/>
    </source>
</evidence>
<comment type="caution">
    <text evidence="1">The sequence shown here is derived from an EMBL/GenBank/DDBJ whole genome shotgun (WGS) entry which is preliminary data.</text>
</comment>
<name>A0AAD7GUH0_MYCRO</name>
<proteinExistence type="predicted"/>
<reference evidence="1" key="1">
    <citation type="submission" date="2023-03" db="EMBL/GenBank/DDBJ databases">
        <title>Massive genome expansion in bonnet fungi (Mycena s.s.) driven by repeated elements and novel gene families across ecological guilds.</title>
        <authorList>
            <consortium name="Lawrence Berkeley National Laboratory"/>
            <person name="Harder C.B."/>
            <person name="Miyauchi S."/>
            <person name="Viragh M."/>
            <person name="Kuo A."/>
            <person name="Thoen E."/>
            <person name="Andreopoulos B."/>
            <person name="Lu D."/>
            <person name="Skrede I."/>
            <person name="Drula E."/>
            <person name="Henrissat B."/>
            <person name="Morin E."/>
            <person name="Kohler A."/>
            <person name="Barry K."/>
            <person name="LaButti K."/>
            <person name="Morin E."/>
            <person name="Salamov A."/>
            <person name="Lipzen A."/>
            <person name="Mereny Z."/>
            <person name="Hegedus B."/>
            <person name="Baldrian P."/>
            <person name="Stursova M."/>
            <person name="Weitz H."/>
            <person name="Taylor A."/>
            <person name="Grigoriev I.V."/>
            <person name="Nagy L.G."/>
            <person name="Martin F."/>
            <person name="Kauserud H."/>
        </authorList>
    </citation>
    <scope>NUCLEOTIDE SEQUENCE</scope>
    <source>
        <strain evidence="1">CBHHK067</strain>
    </source>
</reference>
<dbReference type="EMBL" id="JARKIE010000008">
    <property type="protein sequence ID" value="KAJ7705521.1"/>
    <property type="molecule type" value="Genomic_DNA"/>
</dbReference>
<keyword evidence="2" id="KW-1185">Reference proteome</keyword>
<evidence type="ECO:0000313" key="1">
    <source>
        <dbReference type="EMBL" id="KAJ7705521.1"/>
    </source>
</evidence>
<dbReference type="AlphaFoldDB" id="A0AAD7GUH0"/>
<accession>A0AAD7GUH0</accession>
<protein>
    <submittedName>
        <fullName evidence="1">Uncharacterized protein</fullName>
    </submittedName>
</protein>
<sequence length="153" mass="17054">MAFARPGMCIIGVIGRHPMDHESMDGERNSVPGLRRVVVDREVFPHILELEVRVFVPALHTGIPAVVLELNSLNIKVVENAKAQRRATERRLKQTDGRLSIAVPDTSDDHVQNNVGEPNLQYCRNNLKLCFTRDQGIGNSEKSFGVWLSSANT</sequence>
<dbReference type="Proteomes" id="UP001221757">
    <property type="component" value="Unassembled WGS sequence"/>
</dbReference>
<gene>
    <name evidence="1" type="ORF">B0H17DRAFT_1175338</name>
</gene>